<evidence type="ECO:0000256" key="6">
    <source>
        <dbReference type="SAM" id="Phobius"/>
    </source>
</evidence>
<feature type="compositionally biased region" description="Pro residues" evidence="5">
    <location>
        <begin position="93"/>
        <end position="105"/>
    </location>
</feature>
<sequence length="334" mass="36739">MKKANSIVSTTASCHSTPSNNTSNNQRYEVMSDGSAHHHDNSLAVSPCCGQPQRRFGGNMYHAAPSAPTLEISINQHNPSPVASCYNHYSNRRPPPACSPPPPPTQEGYASPVYNPTTTKSVLVKNSAPALTKTNSTVSQRMKRMSLNGKMKWTRHLYNKDNCVMLRLCLVELILASILLAAGIWCSSKVTDYCPFHSAIWTSSFFIVNSLVGLVAAKMATVNLYVAHLVLSLISVVMCVVGAALAAKNWESIGTYHHPKLSRDHAFCLLGEHDASRISYIFSNMHQYDFRKCLFELKVGIAVNSVQFALVVVLSLLFSISAMLCMKRTCTRCH</sequence>
<dbReference type="AlphaFoldDB" id="A0A915E7D7"/>
<keyword evidence="3 6" id="KW-1133">Transmembrane helix</keyword>
<dbReference type="InterPro" id="IPR007237">
    <property type="entry name" value="CD20-like"/>
</dbReference>
<dbReference type="Pfam" id="PF04103">
    <property type="entry name" value="CD20"/>
    <property type="match status" value="1"/>
</dbReference>
<keyword evidence="7" id="KW-1185">Reference proteome</keyword>
<dbReference type="GO" id="GO:0016020">
    <property type="term" value="C:membrane"/>
    <property type="evidence" value="ECO:0007669"/>
    <property type="project" value="UniProtKB-SubCell"/>
</dbReference>
<feature type="transmembrane region" description="Helical" evidence="6">
    <location>
        <begin position="164"/>
        <end position="184"/>
    </location>
</feature>
<feature type="transmembrane region" description="Helical" evidence="6">
    <location>
        <begin position="196"/>
        <end position="217"/>
    </location>
</feature>
<feature type="transmembrane region" description="Helical" evidence="6">
    <location>
        <begin position="306"/>
        <end position="326"/>
    </location>
</feature>
<organism evidence="7 8">
    <name type="scientific">Ditylenchus dipsaci</name>
    <dbReference type="NCBI Taxonomy" id="166011"/>
    <lineage>
        <taxon>Eukaryota</taxon>
        <taxon>Metazoa</taxon>
        <taxon>Ecdysozoa</taxon>
        <taxon>Nematoda</taxon>
        <taxon>Chromadorea</taxon>
        <taxon>Rhabditida</taxon>
        <taxon>Tylenchina</taxon>
        <taxon>Tylenchomorpha</taxon>
        <taxon>Sphaerularioidea</taxon>
        <taxon>Anguinidae</taxon>
        <taxon>Anguininae</taxon>
        <taxon>Ditylenchus</taxon>
    </lineage>
</organism>
<reference evidence="8" key="1">
    <citation type="submission" date="2022-11" db="UniProtKB">
        <authorList>
            <consortium name="WormBaseParasite"/>
        </authorList>
    </citation>
    <scope>IDENTIFICATION</scope>
</reference>
<comment type="subcellular location">
    <subcellularLocation>
        <location evidence="1">Membrane</location>
        <topology evidence="1">Multi-pass membrane protein</topology>
    </subcellularLocation>
</comment>
<feature type="region of interest" description="Disordered" evidence="5">
    <location>
        <begin position="1"/>
        <end position="27"/>
    </location>
</feature>
<dbReference type="WBParaSite" id="jg2843">
    <property type="protein sequence ID" value="jg2843"/>
    <property type="gene ID" value="jg2843"/>
</dbReference>
<proteinExistence type="predicted"/>
<keyword evidence="4 6" id="KW-0472">Membrane</keyword>
<evidence type="ECO:0000313" key="8">
    <source>
        <dbReference type="WBParaSite" id="jg2843"/>
    </source>
</evidence>
<keyword evidence="2 6" id="KW-0812">Transmembrane</keyword>
<evidence type="ECO:0000256" key="2">
    <source>
        <dbReference type="ARBA" id="ARBA00022692"/>
    </source>
</evidence>
<evidence type="ECO:0000256" key="3">
    <source>
        <dbReference type="ARBA" id="ARBA00022989"/>
    </source>
</evidence>
<feature type="transmembrane region" description="Helical" evidence="6">
    <location>
        <begin position="224"/>
        <end position="247"/>
    </location>
</feature>
<evidence type="ECO:0000256" key="1">
    <source>
        <dbReference type="ARBA" id="ARBA00004141"/>
    </source>
</evidence>
<evidence type="ECO:0000256" key="5">
    <source>
        <dbReference type="SAM" id="MobiDB-lite"/>
    </source>
</evidence>
<name>A0A915E7D7_9BILA</name>
<evidence type="ECO:0000313" key="7">
    <source>
        <dbReference type="Proteomes" id="UP000887574"/>
    </source>
</evidence>
<evidence type="ECO:0000256" key="4">
    <source>
        <dbReference type="ARBA" id="ARBA00023136"/>
    </source>
</evidence>
<protein>
    <submittedName>
        <fullName evidence="8">Uncharacterized protein</fullName>
    </submittedName>
</protein>
<dbReference type="Proteomes" id="UP000887574">
    <property type="component" value="Unplaced"/>
</dbReference>
<accession>A0A915E7D7</accession>
<feature type="region of interest" description="Disordered" evidence="5">
    <location>
        <begin position="93"/>
        <end position="112"/>
    </location>
</feature>